<dbReference type="EMBL" id="FQXU01000007">
    <property type="protein sequence ID" value="SHI17037.1"/>
    <property type="molecule type" value="Genomic_DNA"/>
</dbReference>
<accession>A0A1M5YYD0</accession>
<dbReference type="GO" id="GO:0043190">
    <property type="term" value="C:ATP-binding cassette (ABC) transporter complex"/>
    <property type="evidence" value="ECO:0007669"/>
    <property type="project" value="InterPro"/>
</dbReference>
<protein>
    <recommendedName>
        <fullName evidence="5">Transport permease protein</fullName>
    </recommendedName>
</protein>
<feature type="transmembrane region" description="Helical" evidence="5">
    <location>
        <begin position="21"/>
        <end position="41"/>
    </location>
</feature>
<sequence>MYKFLQILKRDFLNMLFNPMWVFYDTVFPLMLILILGFLNSGAYGNEVSSYDYYGVAMILYIILNTATLSANGFMEERIKKGNMRLIYSPLPKSYIYLSKILATSAFASLCHISVMILLELFMKVNYGGKNIIFIIIILIFAEIFSSVIGVLFCCIFKSENIANQILSIVVNIWALLGGLFFKVDSMGKALEKLSYISPVKWMMISIFKIIYDRNFSDYMVTIGILIISSIIAGALCEKFYKPEEYI</sequence>
<evidence type="ECO:0000259" key="6">
    <source>
        <dbReference type="PROSITE" id="PS51012"/>
    </source>
</evidence>
<dbReference type="InterPro" id="IPR051784">
    <property type="entry name" value="Nod_factor_ABC_transporter"/>
</dbReference>
<dbReference type="Pfam" id="PF01061">
    <property type="entry name" value="ABC2_membrane"/>
    <property type="match status" value="1"/>
</dbReference>
<dbReference type="InterPro" id="IPR013525">
    <property type="entry name" value="ABC2_TM"/>
</dbReference>
<gene>
    <name evidence="7" type="ORF">SAMN02745941_02340</name>
</gene>
<evidence type="ECO:0000256" key="4">
    <source>
        <dbReference type="ARBA" id="ARBA00023136"/>
    </source>
</evidence>
<comment type="similarity">
    <text evidence="5">Belongs to the ABC-2 integral membrane protein family.</text>
</comment>
<keyword evidence="2 5" id="KW-0812">Transmembrane</keyword>
<feature type="transmembrane region" description="Helical" evidence="5">
    <location>
        <begin position="95"/>
        <end position="119"/>
    </location>
</feature>
<feature type="transmembrane region" description="Helical" evidence="5">
    <location>
        <begin position="131"/>
        <end position="155"/>
    </location>
</feature>
<keyword evidence="5" id="KW-1003">Cell membrane</keyword>
<keyword evidence="4 5" id="KW-0472">Membrane</keyword>
<dbReference type="Proteomes" id="UP000184241">
    <property type="component" value="Unassembled WGS sequence"/>
</dbReference>
<dbReference type="PANTHER" id="PTHR43229">
    <property type="entry name" value="NODULATION PROTEIN J"/>
    <property type="match status" value="1"/>
</dbReference>
<dbReference type="RefSeq" id="WP_073019662.1">
    <property type="nucleotide sequence ID" value="NZ_FQXU01000007.1"/>
</dbReference>
<evidence type="ECO:0000256" key="5">
    <source>
        <dbReference type="RuleBase" id="RU361157"/>
    </source>
</evidence>
<keyword evidence="3 5" id="KW-1133">Transmembrane helix</keyword>
<proteinExistence type="inferred from homology"/>
<feature type="domain" description="ABC transmembrane type-2" evidence="6">
    <location>
        <begin position="20"/>
        <end position="244"/>
    </location>
</feature>
<dbReference type="PROSITE" id="PS51012">
    <property type="entry name" value="ABC_TM2"/>
    <property type="match status" value="1"/>
</dbReference>
<dbReference type="PIRSF" id="PIRSF006648">
    <property type="entry name" value="DrrB"/>
    <property type="match status" value="1"/>
</dbReference>
<feature type="transmembrane region" description="Helical" evidence="5">
    <location>
        <begin position="162"/>
        <end position="182"/>
    </location>
</feature>
<organism evidence="7 8">
    <name type="scientific">Clostridium intestinale DSM 6191</name>
    <dbReference type="NCBI Taxonomy" id="1121320"/>
    <lineage>
        <taxon>Bacteria</taxon>
        <taxon>Bacillati</taxon>
        <taxon>Bacillota</taxon>
        <taxon>Clostridia</taxon>
        <taxon>Eubacteriales</taxon>
        <taxon>Clostridiaceae</taxon>
        <taxon>Clostridium</taxon>
    </lineage>
</organism>
<name>A0A1M5YYD0_9CLOT</name>
<dbReference type="GO" id="GO:0140359">
    <property type="term" value="F:ABC-type transporter activity"/>
    <property type="evidence" value="ECO:0007669"/>
    <property type="project" value="InterPro"/>
</dbReference>
<dbReference type="PANTHER" id="PTHR43229:SF2">
    <property type="entry name" value="NODULATION PROTEIN J"/>
    <property type="match status" value="1"/>
</dbReference>
<reference evidence="7 8" key="1">
    <citation type="submission" date="2016-11" db="EMBL/GenBank/DDBJ databases">
        <authorList>
            <person name="Jaros S."/>
            <person name="Januszkiewicz K."/>
            <person name="Wedrychowicz H."/>
        </authorList>
    </citation>
    <scope>NUCLEOTIDE SEQUENCE [LARGE SCALE GENOMIC DNA]</scope>
    <source>
        <strain evidence="7 8">DSM 6191</strain>
    </source>
</reference>
<evidence type="ECO:0000256" key="2">
    <source>
        <dbReference type="ARBA" id="ARBA00022692"/>
    </source>
</evidence>
<keyword evidence="5" id="KW-0813">Transport</keyword>
<dbReference type="InterPro" id="IPR000412">
    <property type="entry name" value="ABC_2_transport"/>
</dbReference>
<feature type="transmembrane region" description="Helical" evidence="5">
    <location>
        <begin position="53"/>
        <end position="74"/>
    </location>
</feature>
<feature type="transmembrane region" description="Helical" evidence="5">
    <location>
        <begin position="219"/>
        <end position="241"/>
    </location>
</feature>
<evidence type="ECO:0000256" key="3">
    <source>
        <dbReference type="ARBA" id="ARBA00022989"/>
    </source>
</evidence>
<evidence type="ECO:0000313" key="7">
    <source>
        <dbReference type="EMBL" id="SHI17037.1"/>
    </source>
</evidence>
<evidence type="ECO:0000256" key="1">
    <source>
        <dbReference type="ARBA" id="ARBA00004141"/>
    </source>
</evidence>
<comment type="subcellular location">
    <subcellularLocation>
        <location evidence="5">Cell membrane</location>
        <topology evidence="5">Multi-pass membrane protein</topology>
    </subcellularLocation>
    <subcellularLocation>
        <location evidence="1">Membrane</location>
        <topology evidence="1">Multi-pass membrane protein</topology>
    </subcellularLocation>
</comment>
<dbReference type="InterPro" id="IPR047817">
    <property type="entry name" value="ABC2_TM_bact-type"/>
</dbReference>
<evidence type="ECO:0000313" key="8">
    <source>
        <dbReference type="Proteomes" id="UP000184241"/>
    </source>
</evidence>
<dbReference type="AlphaFoldDB" id="A0A1M5YYD0"/>